<accession>A0A1E7FZW8</accession>
<reference evidence="3 4" key="1">
    <citation type="submission" date="2016-09" db="EMBL/GenBank/DDBJ databases">
        <title>Extensive genetic diversity and differential bi-allelic expression allows diatom success in the polar Southern Ocean.</title>
        <authorList>
            <consortium name="DOE Joint Genome Institute"/>
            <person name="Mock T."/>
            <person name="Otillar R.P."/>
            <person name="Strauss J."/>
            <person name="Dupont C."/>
            <person name="Frickenhaus S."/>
            <person name="Maumus F."/>
            <person name="Mcmullan M."/>
            <person name="Sanges R."/>
            <person name="Schmutz J."/>
            <person name="Toseland A."/>
            <person name="Valas R."/>
            <person name="Veluchamy A."/>
            <person name="Ward B.J."/>
            <person name="Allen A."/>
            <person name="Barry K."/>
            <person name="Falciatore A."/>
            <person name="Ferrante M."/>
            <person name="Fortunato A.E."/>
            <person name="Gloeckner G."/>
            <person name="Gruber A."/>
            <person name="Hipkin R."/>
            <person name="Janech M."/>
            <person name="Kroth P."/>
            <person name="Leese F."/>
            <person name="Lindquist E."/>
            <person name="Lyon B.R."/>
            <person name="Martin J."/>
            <person name="Mayer C."/>
            <person name="Parker M."/>
            <person name="Quesneville H."/>
            <person name="Raymond J."/>
            <person name="Uhlig C."/>
            <person name="Valentin K.U."/>
            <person name="Worden A.Z."/>
            <person name="Armbrust E.V."/>
            <person name="Bowler C."/>
            <person name="Green B."/>
            <person name="Moulton V."/>
            <person name="Van Oosterhout C."/>
            <person name="Grigoriev I."/>
        </authorList>
    </citation>
    <scope>NUCLEOTIDE SEQUENCE [LARGE SCALE GENOMIC DNA]</scope>
    <source>
        <strain evidence="3 4">CCMP1102</strain>
    </source>
</reference>
<dbReference type="AlphaFoldDB" id="A0A1E7FZW8"/>
<dbReference type="InParanoid" id="A0A1E7FZW8"/>
<gene>
    <name evidence="3" type="ORF">FRACYDRAFT_259450</name>
</gene>
<feature type="compositionally biased region" description="Low complexity" evidence="1">
    <location>
        <begin position="275"/>
        <end position="329"/>
    </location>
</feature>
<evidence type="ECO:0000259" key="2">
    <source>
        <dbReference type="PROSITE" id="PS50217"/>
    </source>
</evidence>
<feature type="compositionally biased region" description="Polar residues" evidence="1">
    <location>
        <begin position="100"/>
        <end position="113"/>
    </location>
</feature>
<sequence length="571" mass="61628">MEQQNNESLQNQQQPMAIAMGAVSNDIPASSKVKDEVTPATTIAAVAVAPSLTTSMSIDTASSSDPSYILNGSTTTTTTTPTSGGAANNKNKRKRPIPSPTTSLQDATSTDTLGDNDNNEDDPEQEQDQSLLSRIGKDGEPLSDKKLRRLEKNRLSARECRRRKREATESMQRQINILEGENLRLRLQLQVGEEAEQSSHQKQIDTTKALDELLKSGKASESEIYAKIEEYKEQFADYGRDRRSAMEFHLRNVERLLMPTQTTSFIMNTLKGTHNNTGTSTSIDSSSSSSSSSKAKNTTGTTSTTTPTPTNNTTTTPGGNTTPTNSSGNEIKAKNEDNTDGGGGGGSDQNQSMTSIPTQNITTSSVAAATAIMTSPTKYDSNDTHHPEPQHTTPSSETSPPPPPATTSTATTSSVFATPSSYTPPKNSKELFTHIVKILEVTPEQAGALKDSRFVAQEMDVTLKETLICLKELRGRLEQCGQDLDTEFNCIRQILTPSQSAKFLVWVAQNKACMHMLNELWSKNYIDHTTDSLSSPTTTAMEIAAAETATAAETSMSISSKTLLSSSSSEE</sequence>
<feature type="compositionally biased region" description="Basic and acidic residues" evidence="1">
    <location>
        <begin position="135"/>
        <end position="147"/>
    </location>
</feature>
<evidence type="ECO:0000313" key="3">
    <source>
        <dbReference type="EMBL" id="OEU23690.1"/>
    </source>
</evidence>
<protein>
    <recommendedName>
        <fullName evidence="2">BZIP domain-containing protein</fullName>
    </recommendedName>
</protein>
<feature type="region of interest" description="Disordered" evidence="1">
    <location>
        <begin position="376"/>
        <end position="424"/>
    </location>
</feature>
<dbReference type="Proteomes" id="UP000095751">
    <property type="component" value="Unassembled WGS sequence"/>
</dbReference>
<feature type="region of interest" description="Disordered" evidence="1">
    <location>
        <begin position="46"/>
        <end position="147"/>
    </location>
</feature>
<dbReference type="OrthoDB" id="295274at2759"/>
<dbReference type="EMBL" id="KV784353">
    <property type="protein sequence ID" value="OEU23690.1"/>
    <property type="molecule type" value="Genomic_DNA"/>
</dbReference>
<evidence type="ECO:0000313" key="4">
    <source>
        <dbReference type="Proteomes" id="UP000095751"/>
    </source>
</evidence>
<dbReference type="SUPFAM" id="SSF57959">
    <property type="entry name" value="Leucine zipper domain"/>
    <property type="match status" value="1"/>
</dbReference>
<dbReference type="CDD" id="cd14690">
    <property type="entry name" value="bZIP_CREB1"/>
    <property type="match status" value="1"/>
</dbReference>
<feature type="region of interest" description="Disordered" evidence="1">
    <location>
        <begin position="1"/>
        <end position="20"/>
    </location>
</feature>
<feature type="compositionally biased region" description="Acidic residues" evidence="1">
    <location>
        <begin position="117"/>
        <end position="127"/>
    </location>
</feature>
<dbReference type="SMART" id="SM00338">
    <property type="entry name" value="BRLZ"/>
    <property type="match status" value="1"/>
</dbReference>
<keyword evidence="4" id="KW-1185">Reference proteome</keyword>
<dbReference type="GO" id="GO:0003700">
    <property type="term" value="F:DNA-binding transcription factor activity"/>
    <property type="evidence" value="ECO:0007669"/>
    <property type="project" value="InterPro"/>
</dbReference>
<proteinExistence type="predicted"/>
<dbReference type="Gene3D" id="1.20.5.170">
    <property type="match status" value="1"/>
</dbReference>
<feature type="domain" description="BZIP" evidence="2">
    <location>
        <begin position="143"/>
        <end position="190"/>
    </location>
</feature>
<dbReference type="KEGG" id="fcy:FRACYDRAFT_259450"/>
<dbReference type="InterPro" id="IPR046347">
    <property type="entry name" value="bZIP_sf"/>
</dbReference>
<feature type="compositionally biased region" description="Polar residues" evidence="1">
    <location>
        <begin position="51"/>
        <end position="73"/>
    </location>
</feature>
<evidence type="ECO:0000256" key="1">
    <source>
        <dbReference type="SAM" id="MobiDB-lite"/>
    </source>
</evidence>
<dbReference type="InterPro" id="IPR004827">
    <property type="entry name" value="bZIP"/>
</dbReference>
<feature type="region of interest" description="Disordered" evidence="1">
    <location>
        <begin position="270"/>
        <end position="355"/>
    </location>
</feature>
<dbReference type="PROSITE" id="PS50217">
    <property type="entry name" value="BZIP"/>
    <property type="match status" value="1"/>
</dbReference>
<dbReference type="Pfam" id="PF00170">
    <property type="entry name" value="bZIP_1"/>
    <property type="match status" value="1"/>
</dbReference>
<feature type="compositionally biased region" description="Low complexity" evidence="1">
    <location>
        <begin position="406"/>
        <end position="421"/>
    </location>
</feature>
<name>A0A1E7FZW8_9STRA</name>
<feature type="compositionally biased region" description="Low complexity" evidence="1">
    <location>
        <begin position="1"/>
        <end position="14"/>
    </location>
</feature>
<feature type="compositionally biased region" description="Basic and acidic residues" evidence="1">
    <location>
        <begin position="380"/>
        <end position="389"/>
    </location>
</feature>
<dbReference type="PROSITE" id="PS00036">
    <property type="entry name" value="BZIP_BASIC"/>
    <property type="match status" value="1"/>
</dbReference>
<organism evidence="3 4">
    <name type="scientific">Fragilariopsis cylindrus CCMP1102</name>
    <dbReference type="NCBI Taxonomy" id="635003"/>
    <lineage>
        <taxon>Eukaryota</taxon>
        <taxon>Sar</taxon>
        <taxon>Stramenopiles</taxon>
        <taxon>Ochrophyta</taxon>
        <taxon>Bacillariophyta</taxon>
        <taxon>Bacillariophyceae</taxon>
        <taxon>Bacillariophycidae</taxon>
        <taxon>Bacillariales</taxon>
        <taxon>Bacillariaceae</taxon>
        <taxon>Fragilariopsis</taxon>
    </lineage>
</organism>